<dbReference type="PIRSF" id="PIRSF006091">
    <property type="entry name" value="E_trnsport_RnfG"/>
    <property type="match status" value="1"/>
</dbReference>
<dbReference type="EMBL" id="JAHBCL010000013">
    <property type="protein sequence ID" value="MBS7526842.1"/>
    <property type="molecule type" value="Genomic_DNA"/>
</dbReference>
<comment type="subunit">
    <text evidence="6">The complex is composed of six subunits: RnfA, RnfB, RnfC, RnfD, RnfE and RnfG.</text>
</comment>
<comment type="similarity">
    <text evidence="6">Belongs to the RnfG family.</text>
</comment>
<evidence type="ECO:0000256" key="4">
    <source>
        <dbReference type="ARBA" id="ARBA00022643"/>
    </source>
</evidence>
<evidence type="ECO:0000259" key="7">
    <source>
        <dbReference type="SMART" id="SM00900"/>
    </source>
</evidence>
<reference evidence="8 9" key="1">
    <citation type="submission" date="2021-05" db="EMBL/GenBank/DDBJ databases">
        <title>Fusibacter ferrireducens sp. nov., an anaerobic, sulfur- and Fe-reducing bacterium isolated from the mangrove sediment.</title>
        <authorList>
            <person name="Qiu D."/>
        </authorList>
    </citation>
    <scope>NUCLEOTIDE SEQUENCE [LARGE SCALE GENOMIC DNA]</scope>
    <source>
        <strain evidence="8 9">DSM 12116</strain>
    </source>
</reference>
<organism evidence="8 9">
    <name type="scientific">Fusibacter paucivorans</name>
    <dbReference type="NCBI Taxonomy" id="76009"/>
    <lineage>
        <taxon>Bacteria</taxon>
        <taxon>Bacillati</taxon>
        <taxon>Bacillota</taxon>
        <taxon>Clostridia</taxon>
        <taxon>Eubacteriales</taxon>
        <taxon>Eubacteriales Family XII. Incertae Sedis</taxon>
        <taxon>Fusibacter</taxon>
    </lineage>
</organism>
<keyword evidence="6" id="KW-1133">Transmembrane helix</keyword>
<feature type="modified residue" description="FMN phosphoryl threonine" evidence="6">
    <location>
        <position position="169"/>
    </location>
</feature>
<evidence type="ECO:0000256" key="1">
    <source>
        <dbReference type="ARBA" id="ARBA00022448"/>
    </source>
</evidence>
<name>A0ABS5PPJ1_9FIRM</name>
<keyword evidence="6" id="KW-1003">Cell membrane</keyword>
<evidence type="ECO:0000256" key="3">
    <source>
        <dbReference type="ARBA" id="ARBA00022630"/>
    </source>
</evidence>
<dbReference type="SMART" id="SM00900">
    <property type="entry name" value="FMN_bind"/>
    <property type="match status" value="1"/>
</dbReference>
<dbReference type="Pfam" id="PF04205">
    <property type="entry name" value="FMN_bind"/>
    <property type="match status" value="1"/>
</dbReference>
<comment type="subcellular location">
    <subcellularLocation>
        <location evidence="6">Cell membrane</location>
        <topology evidence="6">Single-pass membrane protein</topology>
    </subcellularLocation>
</comment>
<keyword evidence="1 6" id="KW-0813">Transport</keyword>
<evidence type="ECO:0000313" key="9">
    <source>
        <dbReference type="Proteomes" id="UP000746471"/>
    </source>
</evidence>
<comment type="cofactor">
    <cofactor evidence="6">
        <name>FMN</name>
        <dbReference type="ChEBI" id="CHEBI:58210"/>
    </cofactor>
</comment>
<evidence type="ECO:0000256" key="5">
    <source>
        <dbReference type="ARBA" id="ARBA00022982"/>
    </source>
</evidence>
<dbReference type="RefSeq" id="WP_213236696.1">
    <property type="nucleotide sequence ID" value="NZ_JAHBCL010000013.1"/>
</dbReference>
<dbReference type="EC" id="7.-.-.-" evidence="6"/>
<dbReference type="NCBIfam" id="TIGR01947">
    <property type="entry name" value="rnfG"/>
    <property type="match status" value="1"/>
</dbReference>
<proteinExistence type="inferred from homology"/>
<comment type="function">
    <text evidence="6">Part of a membrane-bound complex that couples electron transfer with translocation of ions across the membrane.</text>
</comment>
<dbReference type="PANTHER" id="PTHR36118:SF1">
    <property type="entry name" value="ION-TRANSLOCATING OXIDOREDUCTASE COMPLEX SUBUNIT G"/>
    <property type="match status" value="1"/>
</dbReference>
<feature type="domain" description="FMN-binding" evidence="7">
    <location>
        <begin position="97"/>
        <end position="186"/>
    </location>
</feature>
<keyword evidence="6" id="KW-1278">Translocase</keyword>
<dbReference type="InterPro" id="IPR007329">
    <property type="entry name" value="FMN-bd"/>
</dbReference>
<keyword evidence="9" id="KW-1185">Reference proteome</keyword>
<keyword evidence="4 6" id="KW-0288">FMN</keyword>
<dbReference type="PANTHER" id="PTHR36118">
    <property type="entry name" value="ION-TRANSLOCATING OXIDOREDUCTASE COMPLEX SUBUNIT G"/>
    <property type="match status" value="1"/>
</dbReference>
<comment type="caution">
    <text evidence="8">The sequence shown here is derived from an EMBL/GenBank/DDBJ whole genome shotgun (WGS) entry which is preliminary data.</text>
</comment>
<dbReference type="Proteomes" id="UP000746471">
    <property type="component" value="Unassembled WGS sequence"/>
</dbReference>
<keyword evidence="6" id="KW-0812">Transmembrane</keyword>
<accession>A0ABS5PPJ1</accession>
<evidence type="ECO:0000313" key="8">
    <source>
        <dbReference type="EMBL" id="MBS7526842.1"/>
    </source>
</evidence>
<keyword evidence="6" id="KW-0472">Membrane</keyword>
<keyword evidence="3 6" id="KW-0285">Flavoprotein</keyword>
<sequence length="192" mass="19904">MKDILKTGLILFIISAVAAFALAMTNEVTKDKIAEQRQMANELAKKEVLAAASSFEDVTGDELATIVAKFAPVVEVYKGLDDGGNIVGYVFKSTPNGFGGSVEVVTGIDSEGTLSGVRIGNHNETPGLGAKATDPSFYEQYAGMSTDTPIGVAKSNPTETDIQAITGATISSRGVTSGVNASIDAFYSINGN</sequence>
<dbReference type="InterPro" id="IPR010209">
    <property type="entry name" value="Ion_transpt_RnfG/RsxG"/>
</dbReference>
<evidence type="ECO:0000256" key="2">
    <source>
        <dbReference type="ARBA" id="ARBA00022553"/>
    </source>
</evidence>
<evidence type="ECO:0000256" key="6">
    <source>
        <dbReference type="HAMAP-Rule" id="MF_00479"/>
    </source>
</evidence>
<dbReference type="HAMAP" id="MF_00479">
    <property type="entry name" value="RsxG_RnfG"/>
    <property type="match status" value="1"/>
</dbReference>
<keyword evidence="2 6" id="KW-0597">Phosphoprotein</keyword>
<keyword evidence="5 6" id="KW-0249">Electron transport</keyword>
<protein>
    <recommendedName>
        <fullName evidence="6">Ion-translocating oxidoreductase complex subunit G</fullName>
        <ecNumber evidence="6">7.-.-.-</ecNumber>
    </recommendedName>
    <alternativeName>
        <fullName evidence="6">Rnf electron transport complex subunit G</fullName>
    </alternativeName>
</protein>
<gene>
    <name evidence="6" type="primary">rnfG</name>
    <name evidence="8" type="ORF">KHM83_09145</name>
</gene>